<evidence type="ECO:0000256" key="2">
    <source>
        <dbReference type="SAM" id="SignalP"/>
    </source>
</evidence>
<name>A0A2I9D6N4_9DEIO</name>
<feature type="compositionally biased region" description="Low complexity" evidence="1">
    <location>
        <begin position="228"/>
        <end position="246"/>
    </location>
</feature>
<dbReference type="RefSeq" id="WP_103129498.1">
    <property type="nucleotide sequence ID" value="NZ_BFAG01000007.1"/>
</dbReference>
<comment type="caution">
    <text evidence="3">The sequence shown here is derived from an EMBL/GenBank/DDBJ whole genome shotgun (WGS) entry which is preliminary data.</text>
</comment>
<proteinExistence type="predicted"/>
<dbReference type="OrthoDB" id="68593at2"/>
<dbReference type="Proteomes" id="UP000236569">
    <property type="component" value="Unassembled WGS sequence"/>
</dbReference>
<dbReference type="AlphaFoldDB" id="A0A2I9D6N4"/>
<evidence type="ECO:0000256" key="1">
    <source>
        <dbReference type="SAM" id="MobiDB-lite"/>
    </source>
</evidence>
<feature type="region of interest" description="Disordered" evidence="1">
    <location>
        <begin position="221"/>
        <end position="258"/>
    </location>
</feature>
<feature type="region of interest" description="Disordered" evidence="1">
    <location>
        <begin position="297"/>
        <end position="327"/>
    </location>
</feature>
<feature type="signal peptide" evidence="2">
    <location>
        <begin position="1"/>
        <end position="24"/>
    </location>
</feature>
<protein>
    <submittedName>
        <fullName evidence="3">Uncharacterized protein</fullName>
    </submittedName>
</protein>
<accession>A0A2I9D6N4</accession>
<feature type="chain" id="PRO_5014427686" evidence="2">
    <location>
        <begin position="25"/>
        <end position="508"/>
    </location>
</feature>
<evidence type="ECO:0000313" key="4">
    <source>
        <dbReference type="Proteomes" id="UP000236569"/>
    </source>
</evidence>
<evidence type="ECO:0000313" key="3">
    <source>
        <dbReference type="EMBL" id="GBF06100.1"/>
    </source>
</evidence>
<dbReference type="EMBL" id="BFAG01000007">
    <property type="protein sequence ID" value="GBF06100.1"/>
    <property type="molecule type" value="Genomic_DNA"/>
</dbReference>
<keyword evidence="2" id="KW-0732">Signal</keyword>
<feature type="compositionally biased region" description="Low complexity" evidence="1">
    <location>
        <begin position="299"/>
        <end position="327"/>
    </location>
</feature>
<gene>
    <name evidence="3" type="ORF">DAERI_070098</name>
</gene>
<keyword evidence="4" id="KW-1185">Reference proteome</keyword>
<sequence length="508" mass="49095">MHRGDKRAFVTGVSLALLGTAALGAESFTVFTPGTPIRAGEVNANFSTLRSGLEGKQARITGGPCQAGQFVRGIGEGGAVECGVDQVGPPGGAGVASLNGKTGSLALEAGPNITIDSSQSGKLIVSGSGGGGKLPLPFSGSVNSPNPAFSVTNSGAGTALLASSPNAGGDGVSGISLGGAGVRAYSESGYGVSAVSGGGVAGVYGEGRVSGGAGVRGVNSGGPGSSGVWGESAAGSGVRGSSASGTGVQGTSEKGYGVKGTVSVSGTGVYGENTSNAAGAGIQGRADAVNSVGVGGTSTAGTGVSGTSATGTGVRGTTAAPSDVNSVGVEGVNSGQYGYGVRGEHKGSGFGVYGTSRATGVGGESPTGIGVLGRGPTAIRAEGNAVQSLGFGGFLKAAVIVDVTKPAGGQIVRCYNSQLTGAAATTAPCGFSIESARGQWRVVFGFDTRNTFASATLTDDEGTCFAPSCPFPALSGVVYEDDSVVVVTRRTEDDYYANPDKGFTLLLF</sequence>
<reference evidence="4" key="1">
    <citation type="submission" date="2018-01" db="EMBL/GenBank/DDBJ databases">
        <title>Draft Genome Sequence of the Radioresistant Bacterium Deinococcus aerius TR0125, Isolated from the Higher Atmosphere above Japan.</title>
        <authorList>
            <person name="Satoh K."/>
            <person name="Arai H."/>
            <person name="Sanzen T."/>
            <person name="Kawaguchi Y."/>
            <person name="Hayashi H."/>
            <person name="Yokobori S."/>
            <person name="Yamagishi A."/>
            <person name="Oono Y."/>
            <person name="Narumi I."/>
        </authorList>
    </citation>
    <scope>NUCLEOTIDE SEQUENCE [LARGE SCALE GENOMIC DNA]</scope>
    <source>
        <strain evidence="4">TR0125</strain>
    </source>
</reference>
<organism evidence="3 4">
    <name type="scientific">Deinococcus aerius</name>
    <dbReference type="NCBI Taxonomy" id="200253"/>
    <lineage>
        <taxon>Bacteria</taxon>
        <taxon>Thermotogati</taxon>
        <taxon>Deinococcota</taxon>
        <taxon>Deinococci</taxon>
        <taxon>Deinococcales</taxon>
        <taxon>Deinococcaceae</taxon>
        <taxon>Deinococcus</taxon>
    </lineage>
</organism>